<gene>
    <name evidence="1" type="ORF">A2Y84_00310</name>
</gene>
<reference evidence="1 2" key="1">
    <citation type="journal article" date="2016" name="Nat. Commun.">
        <title>Thousands of microbial genomes shed light on interconnected biogeochemical processes in an aquifer system.</title>
        <authorList>
            <person name="Anantharaman K."/>
            <person name="Brown C.T."/>
            <person name="Hug L.A."/>
            <person name="Sharon I."/>
            <person name="Castelle C.J."/>
            <person name="Probst A.J."/>
            <person name="Thomas B.C."/>
            <person name="Singh A."/>
            <person name="Wilkins M.J."/>
            <person name="Karaoz U."/>
            <person name="Brodie E.L."/>
            <person name="Williams K.H."/>
            <person name="Hubbard S.S."/>
            <person name="Banfield J.F."/>
        </authorList>
    </citation>
    <scope>NUCLEOTIDE SEQUENCE [LARGE SCALE GENOMIC DNA]</scope>
</reference>
<dbReference type="Proteomes" id="UP000177062">
    <property type="component" value="Unassembled WGS sequence"/>
</dbReference>
<name>A0A1G1YZQ4_9BACT</name>
<accession>A0A1G1YZQ4</accession>
<comment type="caution">
    <text evidence="1">The sequence shown here is derived from an EMBL/GenBank/DDBJ whole genome shotgun (WGS) entry which is preliminary data.</text>
</comment>
<dbReference type="InterPro" id="IPR008969">
    <property type="entry name" value="CarboxyPept-like_regulatory"/>
</dbReference>
<dbReference type="SUPFAM" id="SSF49464">
    <property type="entry name" value="Carboxypeptidase regulatory domain-like"/>
    <property type="match status" value="1"/>
</dbReference>
<evidence type="ECO:0000313" key="2">
    <source>
        <dbReference type="Proteomes" id="UP000177062"/>
    </source>
</evidence>
<evidence type="ECO:0000313" key="1">
    <source>
        <dbReference type="EMBL" id="OGY57090.1"/>
    </source>
</evidence>
<protein>
    <recommendedName>
        <fullName evidence="3">Carboxypeptidase regulatory-like domain-containing protein</fullName>
    </recommendedName>
</protein>
<proteinExistence type="predicted"/>
<sequence length="141" mass="15121">MKKLSCGLVGVLALILGYILGSIFPLNIFSSSQTQHPFNLALVGDKGIQGDSQLQVTLKMDNGSPLGNVEVDLAETPGQPPVGGVALSDEDGLAIFNVQPGNYFIFFNDENFPQNIETPAPTPIGVKENEINQIEIILKVR</sequence>
<dbReference type="AlphaFoldDB" id="A0A1G1YZQ4"/>
<dbReference type="EMBL" id="MHIT01000007">
    <property type="protein sequence ID" value="OGY57090.1"/>
    <property type="molecule type" value="Genomic_DNA"/>
</dbReference>
<evidence type="ECO:0008006" key="3">
    <source>
        <dbReference type="Google" id="ProtNLM"/>
    </source>
</evidence>
<organism evidence="1 2">
    <name type="scientific">Candidatus Colwellbacteria bacterium RBG_13_48_8</name>
    <dbReference type="NCBI Taxonomy" id="1797685"/>
    <lineage>
        <taxon>Bacteria</taxon>
        <taxon>Candidatus Colwelliibacteriota</taxon>
    </lineage>
</organism>